<feature type="transmembrane region" description="Helical" evidence="1">
    <location>
        <begin position="42"/>
        <end position="61"/>
    </location>
</feature>
<keyword evidence="3" id="KW-1185">Reference proteome</keyword>
<dbReference type="Proteomes" id="UP001310022">
    <property type="component" value="Unassembled WGS sequence"/>
</dbReference>
<evidence type="ECO:0008006" key="4">
    <source>
        <dbReference type="Google" id="ProtNLM"/>
    </source>
</evidence>
<organism evidence="2 3">
    <name type="scientific">Persicobacter diffluens</name>
    <dbReference type="NCBI Taxonomy" id="981"/>
    <lineage>
        <taxon>Bacteria</taxon>
        <taxon>Pseudomonadati</taxon>
        <taxon>Bacteroidota</taxon>
        <taxon>Cytophagia</taxon>
        <taxon>Cytophagales</taxon>
        <taxon>Persicobacteraceae</taxon>
        <taxon>Persicobacter</taxon>
    </lineage>
</organism>
<keyword evidence="1" id="KW-0812">Transmembrane</keyword>
<dbReference type="AlphaFoldDB" id="A0AAN5AN44"/>
<dbReference type="RefSeq" id="WP_338237768.1">
    <property type="nucleotide sequence ID" value="NZ_BQKE01000002.1"/>
</dbReference>
<keyword evidence="1" id="KW-0472">Membrane</keyword>
<proteinExistence type="predicted"/>
<accession>A0AAN5AN44</accession>
<protein>
    <recommendedName>
        <fullName evidence="4">Transmembrane protein</fullName>
    </recommendedName>
</protein>
<evidence type="ECO:0000313" key="3">
    <source>
        <dbReference type="Proteomes" id="UP001310022"/>
    </source>
</evidence>
<gene>
    <name evidence="2" type="ORF">PEDI_30400</name>
</gene>
<name>A0AAN5AN44_9BACT</name>
<dbReference type="EMBL" id="BQKE01000002">
    <property type="protein sequence ID" value="GJM62488.1"/>
    <property type="molecule type" value="Genomic_DNA"/>
</dbReference>
<keyword evidence="1" id="KW-1133">Transmembrane helix</keyword>
<feature type="transmembrane region" description="Helical" evidence="1">
    <location>
        <begin position="95"/>
        <end position="116"/>
    </location>
</feature>
<evidence type="ECO:0000313" key="2">
    <source>
        <dbReference type="EMBL" id="GJM62488.1"/>
    </source>
</evidence>
<reference evidence="2 3" key="1">
    <citation type="submission" date="2021-12" db="EMBL/GenBank/DDBJ databases">
        <title>Genome sequencing of bacteria with rrn-lacking chromosome and rrn-plasmid.</title>
        <authorList>
            <person name="Anda M."/>
            <person name="Iwasaki W."/>
        </authorList>
    </citation>
    <scope>NUCLEOTIDE SEQUENCE [LARGE SCALE GENOMIC DNA]</scope>
    <source>
        <strain evidence="2 3">NBRC 15940</strain>
    </source>
</reference>
<evidence type="ECO:0000256" key="1">
    <source>
        <dbReference type="SAM" id="Phobius"/>
    </source>
</evidence>
<comment type="caution">
    <text evidence="2">The sequence shown here is derived from an EMBL/GenBank/DDBJ whole genome shotgun (WGS) entry which is preliminary data.</text>
</comment>
<sequence>MSLILEWRICGGDGCEDDGSGDMVVGLVGQSFRWRLCCPMRVFFALILGINGMSLILEWRICGGDGCEDDGSGDMVVGLVGESFGWRLCCPLEGIFFAMILGINGMSLILEWMIVVKMWL</sequence>